<dbReference type="Proteomes" id="UP000037043">
    <property type="component" value="Unassembled WGS sequence"/>
</dbReference>
<dbReference type="InterPro" id="IPR042242">
    <property type="entry name" value="RecO_C"/>
</dbReference>
<sequence length="176" mass="20155">MEIIDSFQGILKDINSITYGTYLCELIIIALQEEESDRELFKDLIKSFYLILNNAVDLEILARAFELRILKSTGYGFNFDKCCICNKTINKSNYLSIQYHGGTCSECNKLNGLNLSYGSYNVLKFLDRVTIENIPRLNVTEEIKKEISKILSIFISQCYSKKPSSLEILNYLKGSE</sequence>
<dbReference type="Gene3D" id="1.20.1440.120">
    <property type="entry name" value="Recombination protein O, C-terminal domain"/>
    <property type="match status" value="1"/>
</dbReference>
<dbReference type="SUPFAM" id="SSF57863">
    <property type="entry name" value="ArfGap/RecO-like zinc finger"/>
    <property type="match status" value="1"/>
</dbReference>
<gene>
    <name evidence="1" type="primary">recO</name>
    <name evidence="1" type="ORF">CLHOM_03590</name>
</gene>
<reference evidence="2" key="1">
    <citation type="submission" date="2015-08" db="EMBL/GenBank/DDBJ databases">
        <title>Genome sequence of the strict anaerobe Clostridium homopropionicum LuHBu1 (DSM 5847T).</title>
        <authorList>
            <person name="Poehlein A."/>
            <person name="Beck M."/>
            <person name="Schiel-Bengelsdorf B."/>
            <person name="Bengelsdorf F.R."/>
            <person name="Daniel R."/>
            <person name="Duerre P."/>
        </authorList>
    </citation>
    <scope>NUCLEOTIDE SEQUENCE [LARGE SCALE GENOMIC DNA]</scope>
    <source>
        <strain evidence="2">DSM 5847</strain>
    </source>
</reference>
<dbReference type="Pfam" id="PF02565">
    <property type="entry name" value="RecO_C"/>
    <property type="match status" value="1"/>
</dbReference>
<dbReference type="PATRIC" id="fig|1121318.3.peg.364"/>
<accession>A0A0L6ZE22</accession>
<comment type="caution">
    <text evidence="1">The sequence shown here is derived from an EMBL/GenBank/DDBJ whole genome shotgun (WGS) entry which is preliminary data.</text>
</comment>
<dbReference type="AlphaFoldDB" id="A0A0L6ZE22"/>
<dbReference type="GO" id="GO:0043590">
    <property type="term" value="C:bacterial nucleoid"/>
    <property type="evidence" value="ECO:0007669"/>
    <property type="project" value="TreeGrafter"/>
</dbReference>
<dbReference type="STRING" id="36844.SAMN04488501_107105"/>
<proteinExistence type="predicted"/>
<organism evidence="1 2">
    <name type="scientific">Clostridium homopropionicum DSM 5847</name>
    <dbReference type="NCBI Taxonomy" id="1121318"/>
    <lineage>
        <taxon>Bacteria</taxon>
        <taxon>Bacillati</taxon>
        <taxon>Bacillota</taxon>
        <taxon>Clostridia</taxon>
        <taxon>Eubacteriales</taxon>
        <taxon>Clostridiaceae</taxon>
        <taxon>Clostridium</taxon>
    </lineage>
</organism>
<dbReference type="PANTHER" id="PTHR33991">
    <property type="entry name" value="DNA REPAIR PROTEIN RECO"/>
    <property type="match status" value="1"/>
</dbReference>
<dbReference type="GO" id="GO:0006310">
    <property type="term" value="P:DNA recombination"/>
    <property type="evidence" value="ECO:0007669"/>
    <property type="project" value="InterPro"/>
</dbReference>
<dbReference type="EMBL" id="LHUR01000010">
    <property type="protein sequence ID" value="KOA21229.1"/>
    <property type="molecule type" value="Genomic_DNA"/>
</dbReference>
<dbReference type="InterPro" id="IPR003717">
    <property type="entry name" value="RecO"/>
</dbReference>
<protein>
    <submittedName>
        <fullName evidence="1">DNA repair protein RecO</fullName>
    </submittedName>
</protein>
<dbReference type="InterPro" id="IPR037278">
    <property type="entry name" value="ARFGAP/RecO"/>
</dbReference>
<evidence type="ECO:0000313" key="1">
    <source>
        <dbReference type="EMBL" id="KOA21229.1"/>
    </source>
</evidence>
<name>A0A0L6ZE22_9CLOT</name>
<keyword evidence="2" id="KW-1185">Reference proteome</keyword>
<dbReference type="GO" id="GO:0006302">
    <property type="term" value="P:double-strand break repair"/>
    <property type="evidence" value="ECO:0007669"/>
    <property type="project" value="TreeGrafter"/>
</dbReference>
<dbReference type="PANTHER" id="PTHR33991:SF1">
    <property type="entry name" value="DNA REPAIR PROTEIN RECO"/>
    <property type="match status" value="1"/>
</dbReference>
<evidence type="ECO:0000313" key="2">
    <source>
        <dbReference type="Proteomes" id="UP000037043"/>
    </source>
</evidence>
<dbReference type="NCBIfam" id="TIGR00613">
    <property type="entry name" value="reco"/>
    <property type="match status" value="1"/>
</dbReference>